<dbReference type="GO" id="GO:0005096">
    <property type="term" value="F:GTPase activator activity"/>
    <property type="evidence" value="ECO:0007669"/>
    <property type="project" value="UniProtKB-KW"/>
</dbReference>
<dbReference type="AlphaFoldDB" id="A0A4P9YYX9"/>
<gene>
    <name evidence="3" type="ORF">SYNPS1DRAFT_9946</name>
</gene>
<dbReference type="Gene3D" id="1.10.10.750">
    <property type="entry name" value="Ypt/Rab-GAP domain of gyp1p, domain 1"/>
    <property type="match status" value="1"/>
</dbReference>
<dbReference type="FunFam" id="1.10.8.270:FF:000001">
    <property type="entry name" value="TBC1 domain family member 1"/>
    <property type="match status" value="1"/>
</dbReference>
<accession>A0A4P9YYX9</accession>
<evidence type="ECO:0000259" key="2">
    <source>
        <dbReference type="PROSITE" id="PS50086"/>
    </source>
</evidence>
<feature type="domain" description="Rab-GAP TBC" evidence="2">
    <location>
        <begin position="41"/>
        <end position="226"/>
    </location>
</feature>
<organism evidence="3 4">
    <name type="scientific">Syncephalis pseudoplumigaleata</name>
    <dbReference type="NCBI Taxonomy" id="1712513"/>
    <lineage>
        <taxon>Eukaryota</taxon>
        <taxon>Fungi</taxon>
        <taxon>Fungi incertae sedis</taxon>
        <taxon>Zoopagomycota</taxon>
        <taxon>Zoopagomycotina</taxon>
        <taxon>Zoopagomycetes</taxon>
        <taxon>Zoopagales</taxon>
        <taxon>Piptocephalidaceae</taxon>
        <taxon>Syncephalis</taxon>
    </lineage>
</organism>
<evidence type="ECO:0000313" key="4">
    <source>
        <dbReference type="Proteomes" id="UP000278143"/>
    </source>
</evidence>
<keyword evidence="1" id="KW-0343">GTPase activation</keyword>
<dbReference type="Gene3D" id="1.10.472.80">
    <property type="entry name" value="Ypt/Rab-GAP domain of gyp1p, domain 3"/>
    <property type="match status" value="1"/>
</dbReference>
<dbReference type="Proteomes" id="UP000278143">
    <property type="component" value="Unassembled WGS sequence"/>
</dbReference>
<name>A0A4P9YYX9_9FUNG</name>
<dbReference type="GO" id="GO:0031267">
    <property type="term" value="F:small GTPase binding"/>
    <property type="evidence" value="ECO:0007669"/>
    <property type="project" value="TreeGrafter"/>
</dbReference>
<dbReference type="OrthoDB" id="159449at2759"/>
<dbReference type="InterPro" id="IPR035969">
    <property type="entry name" value="Rab-GAP_TBC_sf"/>
</dbReference>
<dbReference type="SMART" id="SM00164">
    <property type="entry name" value="TBC"/>
    <property type="match status" value="1"/>
</dbReference>
<evidence type="ECO:0000313" key="3">
    <source>
        <dbReference type="EMBL" id="RKP25327.1"/>
    </source>
</evidence>
<protein>
    <submittedName>
        <fullName evidence="3">Rab-GTPase-TBC domain-containing protein</fullName>
    </submittedName>
</protein>
<proteinExistence type="predicted"/>
<dbReference type="InterPro" id="IPR050302">
    <property type="entry name" value="Rab_GAP_TBC_domain"/>
</dbReference>
<reference evidence="4" key="1">
    <citation type="journal article" date="2018" name="Nat. Microbiol.">
        <title>Leveraging single-cell genomics to expand the fungal tree of life.</title>
        <authorList>
            <person name="Ahrendt S.R."/>
            <person name="Quandt C.A."/>
            <person name="Ciobanu D."/>
            <person name="Clum A."/>
            <person name="Salamov A."/>
            <person name="Andreopoulos B."/>
            <person name="Cheng J.F."/>
            <person name="Woyke T."/>
            <person name="Pelin A."/>
            <person name="Henrissat B."/>
            <person name="Reynolds N.K."/>
            <person name="Benny G.L."/>
            <person name="Smith M.E."/>
            <person name="James T.Y."/>
            <person name="Grigoriev I.V."/>
        </authorList>
    </citation>
    <scope>NUCLEOTIDE SEQUENCE [LARGE SCALE GENOMIC DNA]</scope>
    <source>
        <strain evidence="4">Benny S71-1</strain>
    </source>
</reference>
<feature type="non-terminal residue" evidence="3">
    <location>
        <position position="1"/>
    </location>
</feature>
<feature type="non-terminal residue" evidence="3">
    <location>
        <position position="247"/>
    </location>
</feature>
<dbReference type="PANTHER" id="PTHR47219">
    <property type="entry name" value="RAB GTPASE-ACTIVATING PROTEIN 1-LIKE"/>
    <property type="match status" value="1"/>
</dbReference>
<dbReference type="PROSITE" id="PS50086">
    <property type="entry name" value="TBC_RABGAP"/>
    <property type="match status" value="1"/>
</dbReference>
<dbReference type="EMBL" id="KZ989794">
    <property type="protein sequence ID" value="RKP25327.1"/>
    <property type="molecule type" value="Genomic_DNA"/>
</dbReference>
<dbReference type="PANTHER" id="PTHR47219:SF9">
    <property type="entry name" value="GTPASE ACTIVATING PROTEIN AND CENTROSOME-ASSOCIATED, ISOFORM B"/>
    <property type="match status" value="1"/>
</dbReference>
<sequence length="247" mass="27928">ESAVFATPGLPDAAFWRAVTRSYPLVARRTPHLLASRLRQGVPPLLRGRVWRSLTRSASTHLAPVYPKLLAERSPFDKIIVRDLARTFPGVPMFREAGGKGQRALGRLLRAYAIYDAEVGYCQGLGFLAGPLLMNMPEVDAFCTFVRLLDSFNLRTMFTPTMSGLHLRLHQLTRLVEMHLPVIHAHFTEHAIPTPLFASQWFLTIFAYNYPLPFVLRVWDVAMAEGVAETVLRVGLALLERNHRRLM</sequence>
<dbReference type="Pfam" id="PF00566">
    <property type="entry name" value="RabGAP-TBC"/>
    <property type="match status" value="1"/>
</dbReference>
<dbReference type="SUPFAM" id="SSF47923">
    <property type="entry name" value="Ypt/Rab-GAP domain of gyp1p"/>
    <property type="match status" value="2"/>
</dbReference>
<dbReference type="InterPro" id="IPR000195">
    <property type="entry name" value="Rab-GAP-TBC_dom"/>
</dbReference>
<dbReference type="Gene3D" id="1.10.8.270">
    <property type="entry name" value="putative rabgap domain of human tbc1 domain family member 14 like domains"/>
    <property type="match status" value="1"/>
</dbReference>
<evidence type="ECO:0000256" key="1">
    <source>
        <dbReference type="ARBA" id="ARBA00022468"/>
    </source>
</evidence>
<keyword evidence="4" id="KW-1185">Reference proteome</keyword>